<feature type="compositionally biased region" description="Acidic residues" evidence="1">
    <location>
        <begin position="63"/>
        <end position="75"/>
    </location>
</feature>
<sequence>MADFSRAPMTVTNENWKGKNDPAERRRIQNRINQRAFRKRQREGESPKAYRARLASSGSASPQEEEPEESTDDQESSSSATPSINTSPSPAERQYDELARLINRNFQAAASTNAYALGIGPQAVRQPELGLSLRPTKPLSAGLNPIAAQYQVPHDLIFDILPHPRLRYNILKAIVASQIDATALSNDLRLSGALDLVCGSWQRCGLIVWGAPGEIQSWEISIGFLRRWGFLLQGCEDLLAVTNAWRAQRGEAAFPASVNVSSTS</sequence>
<dbReference type="Proteomes" id="UP001056384">
    <property type="component" value="Chromosome 1"/>
</dbReference>
<feature type="compositionally biased region" description="Basic and acidic residues" evidence="1">
    <location>
        <begin position="16"/>
        <end position="27"/>
    </location>
</feature>
<reference evidence="2" key="1">
    <citation type="submission" date="2022-06" db="EMBL/GenBank/DDBJ databases">
        <title>Complete genome sequences of two strains of the flax pathogen Septoria linicola.</title>
        <authorList>
            <person name="Lapalu N."/>
            <person name="Simon A."/>
            <person name="Demenou B."/>
            <person name="Paumier D."/>
            <person name="Guillot M.-P."/>
            <person name="Gout L."/>
            <person name="Valade R."/>
        </authorList>
    </citation>
    <scope>NUCLEOTIDE SEQUENCE</scope>
    <source>
        <strain evidence="2">SE15195</strain>
    </source>
</reference>
<dbReference type="EMBL" id="CP099418">
    <property type="protein sequence ID" value="USW47064.1"/>
    <property type="molecule type" value="Genomic_DNA"/>
</dbReference>
<organism evidence="2 3">
    <name type="scientific">Septoria linicola</name>
    <dbReference type="NCBI Taxonomy" id="215465"/>
    <lineage>
        <taxon>Eukaryota</taxon>
        <taxon>Fungi</taxon>
        <taxon>Dikarya</taxon>
        <taxon>Ascomycota</taxon>
        <taxon>Pezizomycotina</taxon>
        <taxon>Dothideomycetes</taxon>
        <taxon>Dothideomycetidae</taxon>
        <taxon>Mycosphaerellales</taxon>
        <taxon>Mycosphaerellaceae</taxon>
        <taxon>Septoria</taxon>
    </lineage>
</organism>
<dbReference type="PANTHER" id="PTHR38116:SF1">
    <property type="entry name" value="BZIP DOMAIN-CONTAINING PROTEIN"/>
    <property type="match status" value="1"/>
</dbReference>
<evidence type="ECO:0008006" key="4">
    <source>
        <dbReference type="Google" id="ProtNLM"/>
    </source>
</evidence>
<dbReference type="CDD" id="cd14688">
    <property type="entry name" value="bZIP_YAP"/>
    <property type="match status" value="1"/>
</dbReference>
<dbReference type="InterPro" id="IPR021833">
    <property type="entry name" value="DUF3425"/>
</dbReference>
<accession>A0A9Q9AGC4</accession>
<feature type="compositionally biased region" description="Low complexity" evidence="1">
    <location>
        <begin position="76"/>
        <end position="91"/>
    </location>
</feature>
<dbReference type="Pfam" id="PF11905">
    <property type="entry name" value="DUF3425"/>
    <property type="match status" value="1"/>
</dbReference>
<evidence type="ECO:0000256" key="1">
    <source>
        <dbReference type="SAM" id="MobiDB-lite"/>
    </source>
</evidence>
<protein>
    <recommendedName>
        <fullName evidence="4">BZIP domain-containing protein</fullName>
    </recommendedName>
</protein>
<evidence type="ECO:0000313" key="2">
    <source>
        <dbReference type="EMBL" id="USW47064.1"/>
    </source>
</evidence>
<feature type="region of interest" description="Disordered" evidence="1">
    <location>
        <begin position="1"/>
        <end position="92"/>
    </location>
</feature>
<dbReference type="AlphaFoldDB" id="A0A9Q9AGC4"/>
<keyword evidence="3" id="KW-1185">Reference proteome</keyword>
<dbReference type="PANTHER" id="PTHR38116">
    <property type="entry name" value="CHROMOSOME 7, WHOLE GENOME SHOTGUN SEQUENCE"/>
    <property type="match status" value="1"/>
</dbReference>
<gene>
    <name evidence="2" type="ORF">Slin15195_G003830</name>
</gene>
<name>A0A9Q9AGC4_9PEZI</name>
<dbReference type="OrthoDB" id="2245989at2759"/>
<proteinExistence type="predicted"/>
<evidence type="ECO:0000313" key="3">
    <source>
        <dbReference type="Proteomes" id="UP001056384"/>
    </source>
</evidence>